<keyword evidence="2" id="KW-1185">Reference proteome</keyword>
<evidence type="ECO:0000313" key="1">
    <source>
        <dbReference type="EMBL" id="KAI3767205.1"/>
    </source>
</evidence>
<evidence type="ECO:0000313" key="2">
    <source>
        <dbReference type="Proteomes" id="UP001055811"/>
    </source>
</evidence>
<gene>
    <name evidence="1" type="ORF">L2E82_17293</name>
</gene>
<dbReference type="Proteomes" id="UP001055811">
    <property type="component" value="Linkage Group LG03"/>
</dbReference>
<comment type="caution">
    <text evidence="1">The sequence shown here is derived from an EMBL/GenBank/DDBJ whole genome shotgun (WGS) entry which is preliminary data.</text>
</comment>
<dbReference type="EMBL" id="CM042011">
    <property type="protein sequence ID" value="KAI3767205.1"/>
    <property type="molecule type" value="Genomic_DNA"/>
</dbReference>
<organism evidence="1 2">
    <name type="scientific">Cichorium intybus</name>
    <name type="common">Chicory</name>
    <dbReference type="NCBI Taxonomy" id="13427"/>
    <lineage>
        <taxon>Eukaryota</taxon>
        <taxon>Viridiplantae</taxon>
        <taxon>Streptophyta</taxon>
        <taxon>Embryophyta</taxon>
        <taxon>Tracheophyta</taxon>
        <taxon>Spermatophyta</taxon>
        <taxon>Magnoliopsida</taxon>
        <taxon>eudicotyledons</taxon>
        <taxon>Gunneridae</taxon>
        <taxon>Pentapetalae</taxon>
        <taxon>asterids</taxon>
        <taxon>campanulids</taxon>
        <taxon>Asterales</taxon>
        <taxon>Asteraceae</taxon>
        <taxon>Cichorioideae</taxon>
        <taxon>Cichorieae</taxon>
        <taxon>Cichoriinae</taxon>
        <taxon>Cichorium</taxon>
    </lineage>
</organism>
<name>A0ACB9F7W0_CICIN</name>
<proteinExistence type="predicted"/>
<reference evidence="1 2" key="2">
    <citation type="journal article" date="2022" name="Mol. Ecol. Resour.">
        <title>The genomes of chicory, endive, great burdock and yacon provide insights into Asteraceae paleo-polyploidization history and plant inulin production.</title>
        <authorList>
            <person name="Fan W."/>
            <person name="Wang S."/>
            <person name="Wang H."/>
            <person name="Wang A."/>
            <person name="Jiang F."/>
            <person name="Liu H."/>
            <person name="Zhao H."/>
            <person name="Xu D."/>
            <person name="Zhang Y."/>
        </authorList>
    </citation>
    <scope>NUCLEOTIDE SEQUENCE [LARGE SCALE GENOMIC DNA]</scope>
    <source>
        <strain evidence="2">cv. Punajuju</strain>
        <tissue evidence="1">Leaves</tissue>
    </source>
</reference>
<protein>
    <submittedName>
        <fullName evidence="1">Uncharacterized protein</fullName>
    </submittedName>
</protein>
<reference evidence="2" key="1">
    <citation type="journal article" date="2022" name="Mol. Ecol. Resour.">
        <title>The genomes of chicory, endive, great burdock and yacon provide insights into Asteraceae palaeo-polyploidization history and plant inulin production.</title>
        <authorList>
            <person name="Fan W."/>
            <person name="Wang S."/>
            <person name="Wang H."/>
            <person name="Wang A."/>
            <person name="Jiang F."/>
            <person name="Liu H."/>
            <person name="Zhao H."/>
            <person name="Xu D."/>
            <person name="Zhang Y."/>
        </authorList>
    </citation>
    <scope>NUCLEOTIDE SEQUENCE [LARGE SCALE GENOMIC DNA]</scope>
    <source>
        <strain evidence="2">cv. Punajuju</strain>
    </source>
</reference>
<sequence>MNGYAYWAGLGIFHSGVEVHGIEYAFGAHDYPSSGVFEVEPRQCPGFKFRRSILIGSTCLDLVKVREFMEHHAANYHGDTYHLIVKNCNHFCNDICYNLTGNRIPGWVNRLAKLGSVFSCVLPEALRVSAVQTTMPYENEKQMLRSNSFSFLSSRQRQLSMSSLLLQSPLKGCLRPWELKRSRTVVVKNM</sequence>
<accession>A0ACB9F7W0</accession>